<reference evidence="1 2" key="1">
    <citation type="journal article" date="2016" name="Nat. Commun.">
        <title>Thousands of microbial genomes shed light on interconnected biogeochemical processes in an aquifer system.</title>
        <authorList>
            <person name="Anantharaman K."/>
            <person name="Brown C.T."/>
            <person name="Hug L.A."/>
            <person name="Sharon I."/>
            <person name="Castelle C.J."/>
            <person name="Probst A.J."/>
            <person name="Thomas B.C."/>
            <person name="Singh A."/>
            <person name="Wilkins M.J."/>
            <person name="Karaoz U."/>
            <person name="Brodie E.L."/>
            <person name="Williams K.H."/>
            <person name="Hubbard S.S."/>
            <person name="Banfield J.F."/>
        </authorList>
    </citation>
    <scope>NUCLEOTIDE SEQUENCE [LARGE SCALE GENOMIC DNA]</scope>
</reference>
<accession>A0A1F5T075</accession>
<sequence length="94" mass="10518">MPIQKLSDIEFECRVCGCKNFSPRSLSVVVGDNGKRIFCLSDGSRVNVERFSCTKCSVVFLDPIAFSVQSNVNLKDEALLQVVKTKYLAELRNI</sequence>
<organism evidence="1 2">
    <name type="scientific">Candidatus Falkowbacteria bacterium RIFOXYC2_FULL_36_12</name>
    <dbReference type="NCBI Taxonomy" id="1798002"/>
    <lineage>
        <taxon>Bacteria</taxon>
        <taxon>Candidatus Falkowiibacteriota</taxon>
    </lineage>
</organism>
<protein>
    <submittedName>
        <fullName evidence="1">Uncharacterized protein</fullName>
    </submittedName>
</protein>
<proteinExistence type="predicted"/>
<name>A0A1F5T075_9BACT</name>
<dbReference type="EMBL" id="MFGJ01000006">
    <property type="protein sequence ID" value="OGF32348.1"/>
    <property type="molecule type" value="Genomic_DNA"/>
</dbReference>
<evidence type="ECO:0000313" key="2">
    <source>
        <dbReference type="Proteomes" id="UP000179001"/>
    </source>
</evidence>
<gene>
    <name evidence="1" type="ORF">A2478_03430</name>
</gene>
<dbReference type="AlphaFoldDB" id="A0A1F5T075"/>
<evidence type="ECO:0000313" key="1">
    <source>
        <dbReference type="EMBL" id="OGF32348.1"/>
    </source>
</evidence>
<comment type="caution">
    <text evidence="1">The sequence shown here is derived from an EMBL/GenBank/DDBJ whole genome shotgun (WGS) entry which is preliminary data.</text>
</comment>
<dbReference type="STRING" id="1798002.A2478_03430"/>
<dbReference type="Proteomes" id="UP000179001">
    <property type="component" value="Unassembled WGS sequence"/>
</dbReference>